<dbReference type="PANTHER" id="PTHR33096:SF1">
    <property type="entry name" value="CXC1-LIKE CYSTEINE CLUSTER ASSOCIATED WITH KDZ TRANSPOSASES DOMAIN-CONTAINING PROTEIN"/>
    <property type="match status" value="1"/>
</dbReference>
<evidence type="ECO:0000313" key="2">
    <source>
        <dbReference type="EMBL" id="KAJ7735079.1"/>
    </source>
</evidence>
<evidence type="ECO:0008006" key="4">
    <source>
        <dbReference type="Google" id="ProtNLM"/>
    </source>
</evidence>
<proteinExistence type="predicted"/>
<sequence length="837" mass="95822">MCLTDTSEVEVKLDPRGGGIAPALIREGLVPCAPWTPSVAITVRVLEAYRVAHVRCPQLAIQPYVKSLCDLHGVAFRPYLSQQFSIAYDVYLAIRRRTDERVMKALGRDSTWRLKHACPACMYKLQGEDVLIFEMLTAMDGNDSLKRVLRWSRADNEGDGEPTLGKSKERVDNRDASDGYYLSREKVDTWAKIWRQTRYARSKLLTVQFQDDGNPCADRWKNMVNDVTSKMWGIFDETGIFLALCRHGFVLVIADMIRSGELAKYPLAVVQELLNVVGMKIGAGYDIGCHFDATVKNSELGDLARRNRLKCLVGSFHGHAHNRLCQLSFLATYVEGMGLEDLEGCERYFSRSNGLAKSCRYASRFHRQQEITTYAKHFDSFETYANLSKFLCTNYRQSLGILKTEPMLCDWMRQEGVRSFDELHSWLREEREYLVGLKQTAKTNVETLEMEYVQKLTYRMLTNQCLPRAKYKVVAEEARRARGDDAAYVPGVAKAELARRHAKEKVEKDLESVQALEAVLEVAERWTLASPKWAATVVEIKRRKYQLALDVLELLIVERIFELTKMNQSQTGYKMRKHIAKALQARSKAVKSAIDRYNAAAMLLDPPMPHLTWEQVVEYAFLADFDILRDMHAEVQSRPWTRPAYRMAMDRYFKIVRAREEIKRLNVEIPRVVTWIRDEYRVLRKKEVELWAAGNKSEEELEADRGLAVQVRKYRERRGRFDAAHMRRFRALAKDPGFTGSLVPGTSLEVLEARREARETRRAATQEQMQVDSEEEEEVEEVEVASTSTGAVGREAEEAWVDEEGDEELEEALSAQLYTLSMLAVDGVGAGRSDDEG</sequence>
<evidence type="ECO:0000313" key="3">
    <source>
        <dbReference type="Proteomes" id="UP001215280"/>
    </source>
</evidence>
<gene>
    <name evidence="2" type="ORF">DFH07DRAFT_754008</name>
</gene>
<comment type="caution">
    <text evidence="2">The sequence shown here is derived from an EMBL/GenBank/DDBJ whole genome shotgun (WGS) entry which is preliminary data.</text>
</comment>
<dbReference type="Proteomes" id="UP001215280">
    <property type="component" value="Unassembled WGS sequence"/>
</dbReference>
<dbReference type="Pfam" id="PF18758">
    <property type="entry name" value="KDZ"/>
    <property type="match status" value="1"/>
</dbReference>
<dbReference type="AlphaFoldDB" id="A0AAD7MXH2"/>
<feature type="compositionally biased region" description="Acidic residues" evidence="1">
    <location>
        <begin position="772"/>
        <end position="783"/>
    </location>
</feature>
<dbReference type="InterPro" id="IPR040521">
    <property type="entry name" value="KDZ"/>
</dbReference>
<keyword evidence="3" id="KW-1185">Reference proteome</keyword>
<feature type="compositionally biased region" description="Acidic residues" evidence="1">
    <location>
        <begin position="798"/>
        <end position="807"/>
    </location>
</feature>
<reference evidence="2" key="1">
    <citation type="submission" date="2023-03" db="EMBL/GenBank/DDBJ databases">
        <title>Massive genome expansion in bonnet fungi (Mycena s.s.) driven by repeated elements and novel gene families across ecological guilds.</title>
        <authorList>
            <consortium name="Lawrence Berkeley National Laboratory"/>
            <person name="Harder C.B."/>
            <person name="Miyauchi S."/>
            <person name="Viragh M."/>
            <person name="Kuo A."/>
            <person name="Thoen E."/>
            <person name="Andreopoulos B."/>
            <person name="Lu D."/>
            <person name="Skrede I."/>
            <person name="Drula E."/>
            <person name="Henrissat B."/>
            <person name="Morin E."/>
            <person name="Kohler A."/>
            <person name="Barry K."/>
            <person name="LaButti K."/>
            <person name="Morin E."/>
            <person name="Salamov A."/>
            <person name="Lipzen A."/>
            <person name="Mereny Z."/>
            <person name="Hegedus B."/>
            <person name="Baldrian P."/>
            <person name="Stursova M."/>
            <person name="Weitz H."/>
            <person name="Taylor A."/>
            <person name="Grigoriev I.V."/>
            <person name="Nagy L.G."/>
            <person name="Martin F."/>
            <person name="Kauserud H."/>
        </authorList>
    </citation>
    <scope>NUCLEOTIDE SEQUENCE</scope>
    <source>
        <strain evidence="2">CBHHK188m</strain>
    </source>
</reference>
<organism evidence="2 3">
    <name type="scientific">Mycena maculata</name>
    <dbReference type="NCBI Taxonomy" id="230809"/>
    <lineage>
        <taxon>Eukaryota</taxon>
        <taxon>Fungi</taxon>
        <taxon>Dikarya</taxon>
        <taxon>Basidiomycota</taxon>
        <taxon>Agaricomycotina</taxon>
        <taxon>Agaricomycetes</taxon>
        <taxon>Agaricomycetidae</taxon>
        <taxon>Agaricales</taxon>
        <taxon>Marasmiineae</taxon>
        <taxon>Mycenaceae</taxon>
        <taxon>Mycena</taxon>
    </lineage>
</organism>
<protein>
    <recommendedName>
        <fullName evidence="4">CxC2-like cysteine cluster KDZ transposase-associated domain-containing protein</fullName>
    </recommendedName>
</protein>
<name>A0AAD7MXH2_9AGAR</name>
<accession>A0AAD7MXH2</accession>
<feature type="region of interest" description="Disordered" evidence="1">
    <location>
        <begin position="765"/>
        <end position="807"/>
    </location>
</feature>
<dbReference type="PANTHER" id="PTHR33096">
    <property type="entry name" value="CXC2 DOMAIN-CONTAINING PROTEIN"/>
    <property type="match status" value="1"/>
</dbReference>
<evidence type="ECO:0000256" key="1">
    <source>
        <dbReference type="SAM" id="MobiDB-lite"/>
    </source>
</evidence>
<dbReference type="EMBL" id="JARJLG010000157">
    <property type="protein sequence ID" value="KAJ7735079.1"/>
    <property type="molecule type" value="Genomic_DNA"/>
</dbReference>